<sequence>MSAKPVVWGHLICTGRKEVEPDRQIDLCHVEVLIGRKDSCQVVYSTDNTISSVHCTISLSRSEGQPEGEEDDEYEPAGNQPMLTVWIQDCSANGTYLNSDRLEKGQKTQLRQNDEIGLLKQCGGPTPPPYGFVFQDCTATLSRAEIAALFGYEIQLTPKAPVAALQLPSETMLSSADTLHRSMQVLAAPNPKGMRTLKGELKRGQVIISDFVAADGPAALIDVVHEVSAKQKFSWLDMEVLDGALGALKELINSADGARSLLDTPRAVDCMVSLLGVHEVRVRTQALQLLACMVVYTDKPLVESALRRAARYGGASTTSLLLKLLNEDPEAQTCVEVMVLLNALIACSSNRERIVEEMVNQGLDETLQTIEPLISSNDELKKLVEVYFATRHGIDKPEDSAEADAPSAETPPSASRSGTVEQAEEDAPGPPPKLSPYNRRDTVPLDIHLIHAAADPPTSAPPVLFPTPPPPPPPPPPPQMILPPPPPPTSSAPPPPPIGSAVPPPPAPLGSAPPPPPPIGSAAPPPPIGSAAPPPPPPPPGPTPPSLAPRASRASTGPQLRMLHWSKVPPAEINGSLWEELPTVEIPISPDDLRKMFTVQPLKSGNSGKSSGAETERRPAKTQLLPLKRSNQVNIALVKFKCSHERLRDAILKLDESVIKPEDVGRLRSIMPTADEMELLRSAEGVSLGEAEKFLLLMSGIPRLSQRLECFHAKTSLDSRVMDVEAQVNVVIWATDCVRKSKSLPFLFALILQIGNFLNQGSMKGAAKGFRFDVLQKLSDTKSSSSETSIQTSLLHYVAKTAVKHKPELQDELRTELRSLEEAHQPPLTTANIEAEILALAKEIDMMKAELSHHVSPVSPADEFRKVISEFVTKASAKVARVQCKRDDMYAGLRALHAYLGQIQSDSEPEQLLSRIHAFYVSFGKACRDNEREELLLRKQAEAKAKAEREGKHSLPPTNRGGVRAGIRKVLAVPSDVMNSIQMSFRRGEFEKLKALQAQMTNEFAQRMAERREQLTGSED</sequence>
<dbReference type="AlphaFoldDB" id="A0AB34IW53"/>
<evidence type="ECO:0000256" key="1">
    <source>
        <dbReference type="SAM" id="MobiDB-lite"/>
    </source>
</evidence>
<dbReference type="SUPFAM" id="SSF101447">
    <property type="entry name" value="Formin homology 2 domain (FH2 domain)"/>
    <property type="match status" value="1"/>
</dbReference>
<dbReference type="PROSITE" id="PS51444">
    <property type="entry name" value="FH2"/>
    <property type="match status" value="1"/>
</dbReference>
<keyword evidence="5" id="KW-1185">Reference proteome</keyword>
<dbReference type="SUPFAM" id="SSF48371">
    <property type="entry name" value="ARM repeat"/>
    <property type="match status" value="1"/>
</dbReference>
<dbReference type="GO" id="GO:0030036">
    <property type="term" value="P:actin cytoskeleton organization"/>
    <property type="evidence" value="ECO:0007669"/>
    <property type="project" value="InterPro"/>
</dbReference>
<protein>
    <recommendedName>
        <fullName evidence="6">Formin-like protein</fullName>
    </recommendedName>
</protein>
<evidence type="ECO:0008006" key="6">
    <source>
        <dbReference type="Google" id="ProtNLM"/>
    </source>
</evidence>
<dbReference type="InterPro" id="IPR010473">
    <property type="entry name" value="GTPase-bd"/>
</dbReference>
<gene>
    <name evidence="4" type="ORF">AB1Y20_007704</name>
</gene>
<proteinExistence type="predicted"/>
<dbReference type="Pfam" id="PF02181">
    <property type="entry name" value="FH2"/>
    <property type="match status" value="1"/>
</dbReference>
<dbReference type="Gene3D" id="1.25.10.10">
    <property type="entry name" value="Leucine-rich Repeat Variant"/>
    <property type="match status" value="1"/>
</dbReference>
<dbReference type="PANTHER" id="PTHR45725:SF1">
    <property type="entry name" value="DISHEVELLED ASSOCIATED ACTIVATOR OF MORPHOGENESIS, ISOFORM D"/>
    <property type="match status" value="1"/>
</dbReference>
<dbReference type="InterPro" id="IPR016024">
    <property type="entry name" value="ARM-type_fold"/>
</dbReference>
<accession>A0AB34IW53</accession>
<feature type="region of interest" description="Disordered" evidence="1">
    <location>
        <begin position="454"/>
        <end position="556"/>
    </location>
</feature>
<dbReference type="InterPro" id="IPR056771">
    <property type="entry name" value="FH3_FHOD1-3-like"/>
</dbReference>
<feature type="region of interest" description="Disordered" evidence="1">
    <location>
        <begin position="394"/>
        <end position="440"/>
    </location>
</feature>
<dbReference type="EMBL" id="JBGBPQ010000017">
    <property type="protein sequence ID" value="KAL1508112.1"/>
    <property type="molecule type" value="Genomic_DNA"/>
</dbReference>
<comment type="caution">
    <text evidence="4">The sequence shown here is derived from an EMBL/GenBank/DDBJ whole genome shotgun (WGS) entry which is preliminary data.</text>
</comment>
<name>A0AB34IW53_PRYPA</name>
<dbReference type="InterPro" id="IPR000253">
    <property type="entry name" value="FHA_dom"/>
</dbReference>
<reference evidence="4 5" key="1">
    <citation type="journal article" date="2024" name="Science">
        <title>Giant polyketide synthase enzymes in the biosynthesis of giant marine polyether toxins.</title>
        <authorList>
            <person name="Fallon T.R."/>
            <person name="Shende V.V."/>
            <person name="Wierzbicki I.H."/>
            <person name="Pendleton A.L."/>
            <person name="Watervoot N.F."/>
            <person name="Auber R.P."/>
            <person name="Gonzalez D.J."/>
            <person name="Wisecaver J.H."/>
            <person name="Moore B.S."/>
        </authorList>
    </citation>
    <scope>NUCLEOTIDE SEQUENCE [LARGE SCALE GENOMIC DNA]</scope>
    <source>
        <strain evidence="4 5">12B1</strain>
    </source>
</reference>
<dbReference type="PANTHER" id="PTHR45725">
    <property type="entry name" value="FORMIN HOMOLOGY 2 FAMILY MEMBER"/>
    <property type="match status" value="1"/>
</dbReference>
<dbReference type="GO" id="GO:0031267">
    <property type="term" value="F:small GTPase binding"/>
    <property type="evidence" value="ECO:0007669"/>
    <property type="project" value="InterPro"/>
</dbReference>
<dbReference type="GO" id="GO:0003779">
    <property type="term" value="F:actin binding"/>
    <property type="evidence" value="ECO:0007669"/>
    <property type="project" value="InterPro"/>
</dbReference>
<dbReference type="InterPro" id="IPR011989">
    <property type="entry name" value="ARM-like"/>
</dbReference>
<dbReference type="InterPro" id="IPR042201">
    <property type="entry name" value="FH2_Formin_sf"/>
</dbReference>
<dbReference type="Gene3D" id="1.20.58.2220">
    <property type="entry name" value="Formin, FH2 domain"/>
    <property type="match status" value="1"/>
</dbReference>
<dbReference type="InterPro" id="IPR051425">
    <property type="entry name" value="Formin_Homology"/>
</dbReference>
<dbReference type="InterPro" id="IPR008984">
    <property type="entry name" value="SMAD_FHA_dom_sf"/>
</dbReference>
<evidence type="ECO:0000259" key="2">
    <source>
        <dbReference type="PROSITE" id="PS50006"/>
    </source>
</evidence>
<evidence type="ECO:0000313" key="5">
    <source>
        <dbReference type="Proteomes" id="UP001515480"/>
    </source>
</evidence>
<dbReference type="Proteomes" id="UP001515480">
    <property type="component" value="Unassembled WGS sequence"/>
</dbReference>
<dbReference type="PRINTS" id="PR01217">
    <property type="entry name" value="PRICHEXTENSN"/>
</dbReference>
<dbReference type="SMART" id="SM01140">
    <property type="entry name" value="Drf_GBD"/>
    <property type="match status" value="1"/>
</dbReference>
<dbReference type="InterPro" id="IPR015425">
    <property type="entry name" value="FH2_Formin"/>
</dbReference>
<organism evidence="4 5">
    <name type="scientific">Prymnesium parvum</name>
    <name type="common">Toxic golden alga</name>
    <dbReference type="NCBI Taxonomy" id="97485"/>
    <lineage>
        <taxon>Eukaryota</taxon>
        <taxon>Haptista</taxon>
        <taxon>Haptophyta</taxon>
        <taxon>Prymnesiophyceae</taxon>
        <taxon>Prymnesiales</taxon>
        <taxon>Prymnesiaceae</taxon>
        <taxon>Prymnesium</taxon>
    </lineage>
</organism>
<dbReference type="SMART" id="SM00240">
    <property type="entry name" value="FHA"/>
    <property type="match status" value="1"/>
</dbReference>
<feature type="domain" description="FH2" evidence="3">
    <location>
        <begin position="550"/>
        <end position="949"/>
    </location>
</feature>
<dbReference type="SMART" id="SM00498">
    <property type="entry name" value="FH2"/>
    <property type="match status" value="1"/>
</dbReference>
<dbReference type="SUPFAM" id="SSF49879">
    <property type="entry name" value="SMAD/FHA domain"/>
    <property type="match status" value="1"/>
</dbReference>
<dbReference type="Pfam" id="PF24959">
    <property type="entry name" value="FH3_FHOD1-3"/>
    <property type="match status" value="1"/>
</dbReference>
<evidence type="ECO:0000259" key="3">
    <source>
        <dbReference type="PROSITE" id="PS51444"/>
    </source>
</evidence>
<feature type="domain" description="FHA" evidence="2">
    <location>
        <begin position="32"/>
        <end position="102"/>
    </location>
</feature>
<feature type="compositionally biased region" description="Low complexity" evidence="1">
    <location>
        <begin position="403"/>
        <end position="415"/>
    </location>
</feature>
<dbReference type="Gene3D" id="2.60.200.20">
    <property type="match status" value="1"/>
</dbReference>
<evidence type="ECO:0000313" key="4">
    <source>
        <dbReference type="EMBL" id="KAL1508112.1"/>
    </source>
</evidence>
<dbReference type="PROSITE" id="PS50006">
    <property type="entry name" value="FHA_DOMAIN"/>
    <property type="match status" value="1"/>
</dbReference>
<dbReference type="Pfam" id="PF00498">
    <property type="entry name" value="FHA"/>
    <property type="match status" value="1"/>
</dbReference>
<feature type="compositionally biased region" description="Pro residues" evidence="1">
    <location>
        <begin position="458"/>
        <end position="547"/>
    </location>
</feature>